<protein>
    <recommendedName>
        <fullName evidence="9">Cobalamin biosynthesis protein CobD</fullName>
    </recommendedName>
</protein>
<dbReference type="InterPro" id="IPR004485">
    <property type="entry name" value="Cobalamin_biosynth_CobD/CbiB"/>
</dbReference>
<comment type="caution">
    <text evidence="9">Lacks conserved residue(s) required for the propagation of feature annotation.</text>
</comment>
<keyword evidence="4 9" id="KW-1003">Cell membrane</keyword>
<comment type="similarity">
    <text evidence="3 9">Belongs to the CobD/CbiB family.</text>
</comment>
<evidence type="ECO:0000256" key="9">
    <source>
        <dbReference type="HAMAP-Rule" id="MF_00024"/>
    </source>
</evidence>
<proteinExistence type="inferred from homology"/>
<dbReference type="UniPathway" id="UPA00148"/>
<dbReference type="GO" id="GO:0009236">
    <property type="term" value="P:cobalamin biosynthetic process"/>
    <property type="evidence" value="ECO:0007669"/>
    <property type="project" value="UniProtKB-UniRule"/>
</dbReference>
<evidence type="ECO:0000256" key="2">
    <source>
        <dbReference type="ARBA" id="ARBA00004953"/>
    </source>
</evidence>
<keyword evidence="6 9" id="KW-0812">Transmembrane</keyword>
<dbReference type="RefSeq" id="WP_013294005.1">
    <property type="nucleotide sequence ID" value="NC_014394.1"/>
</dbReference>
<dbReference type="STRING" id="395494.Galf_2068"/>
<evidence type="ECO:0000313" key="11">
    <source>
        <dbReference type="Proteomes" id="UP000001235"/>
    </source>
</evidence>
<dbReference type="GO" id="GO:0048472">
    <property type="term" value="F:threonine-phosphate decarboxylase activity"/>
    <property type="evidence" value="ECO:0007669"/>
    <property type="project" value="InterPro"/>
</dbReference>
<comment type="pathway">
    <text evidence="2 9">Cofactor biosynthesis; adenosylcobalamin biosynthesis.</text>
</comment>
<dbReference type="OrthoDB" id="8533534at2"/>
<dbReference type="Proteomes" id="UP000001235">
    <property type="component" value="Chromosome"/>
</dbReference>
<keyword evidence="11" id="KW-1185">Reference proteome</keyword>
<evidence type="ECO:0000256" key="4">
    <source>
        <dbReference type="ARBA" id="ARBA00022475"/>
    </source>
</evidence>
<feature type="transmembrane region" description="Helical" evidence="9">
    <location>
        <begin position="76"/>
        <end position="94"/>
    </location>
</feature>
<dbReference type="NCBIfam" id="NF005792">
    <property type="entry name" value="PRK07630.1"/>
    <property type="match status" value="1"/>
</dbReference>
<organism evidence="10 11">
    <name type="scientific">Gallionella capsiferriformans (strain ES-2)</name>
    <name type="common">Gallionella ferruginea capsiferriformans (strain ES-2)</name>
    <dbReference type="NCBI Taxonomy" id="395494"/>
    <lineage>
        <taxon>Bacteria</taxon>
        <taxon>Pseudomonadati</taxon>
        <taxon>Pseudomonadota</taxon>
        <taxon>Betaproteobacteria</taxon>
        <taxon>Nitrosomonadales</taxon>
        <taxon>Gallionellaceae</taxon>
        <taxon>Gallionella</taxon>
    </lineage>
</organism>
<dbReference type="EMBL" id="CP002159">
    <property type="protein sequence ID" value="ADL56073.1"/>
    <property type="molecule type" value="Genomic_DNA"/>
</dbReference>
<evidence type="ECO:0000313" key="10">
    <source>
        <dbReference type="EMBL" id="ADL56073.1"/>
    </source>
</evidence>
<evidence type="ECO:0000256" key="7">
    <source>
        <dbReference type="ARBA" id="ARBA00022989"/>
    </source>
</evidence>
<dbReference type="PANTHER" id="PTHR34308:SF1">
    <property type="entry name" value="COBALAMIN BIOSYNTHESIS PROTEIN CBIB"/>
    <property type="match status" value="1"/>
</dbReference>
<feature type="transmembrane region" description="Helical" evidence="9">
    <location>
        <begin position="152"/>
        <end position="176"/>
    </location>
</feature>
<feature type="transmembrane region" description="Helical" evidence="9">
    <location>
        <begin position="290"/>
        <end position="311"/>
    </location>
</feature>
<feature type="transmembrane region" description="Helical" evidence="9">
    <location>
        <begin position="49"/>
        <end position="69"/>
    </location>
</feature>
<keyword evidence="7 9" id="KW-1133">Transmembrane helix</keyword>
<dbReference type="GO" id="GO:0015420">
    <property type="term" value="F:ABC-type vitamin B12 transporter activity"/>
    <property type="evidence" value="ECO:0007669"/>
    <property type="project" value="UniProtKB-UniRule"/>
</dbReference>
<name>D9SHY3_GALCS</name>
<reference evidence="10 11" key="1">
    <citation type="submission" date="2010-08" db="EMBL/GenBank/DDBJ databases">
        <title>Complete sequence of Gallionella capsiferriformans ES-2.</title>
        <authorList>
            <consortium name="US DOE Joint Genome Institute"/>
            <person name="Lucas S."/>
            <person name="Copeland A."/>
            <person name="Lapidus A."/>
            <person name="Cheng J.-F."/>
            <person name="Bruce D."/>
            <person name="Goodwin L."/>
            <person name="Pitluck S."/>
            <person name="Chertkov O."/>
            <person name="Davenport K.W."/>
            <person name="Detter J.C."/>
            <person name="Han C."/>
            <person name="Tapia R."/>
            <person name="Land M."/>
            <person name="Hauser L."/>
            <person name="Chang Y.-J."/>
            <person name="Jeffries C."/>
            <person name="Kyrpides N."/>
            <person name="Ivanova N."/>
            <person name="Mikhailova N."/>
            <person name="Shelobolina E.S."/>
            <person name="Picardal F."/>
            <person name="Roden E."/>
            <person name="Emerson D."/>
            <person name="Woyke T."/>
        </authorList>
    </citation>
    <scope>NUCLEOTIDE SEQUENCE [LARGE SCALE GENOMIC DNA]</scope>
    <source>
        <strain evidence="10 11">ES-2</strain>
    </source>
</reference>
<dbReference type="KEGG" id="gca:Galf_2068"/>
<dbReference type="AlphaFoldDB" id="D9SHY3"/>
<comment type="function">
    <text evidence="9">Converts cobyric acid to cobinamide by the addition of aminopropanol on the F carboxylic group.</text>
</comment>
<evidence type="ECO:0000256" key="3">
    <source>
        <dbReference type="ARBA" id="ARBA00006263"/>
    </source>
</evidence>
<comment type="subcellular location">
    <subcellularLocation>
        <location evidence="1 9">Cell membrane</location>
        <topology evidence="1 9">Multi-pass membrane protein</topology>
    </subcellularLocation>
</comment>
<gene>
    <name evidence="9" type="primary">cobD</name>
    <name evidence="10" type="ordered locus">Galf_2068</name>
</gene>
<dbReference type="HAMAP" id="MF_00024">
    <property type="entry name" value="CobD_CbiB"/>
    <property type="match status" value="1"/>
</dbReference>
<keyword evidence="5 9" id="KW-0169">Cobalamin biosynthesis</keyword>
<evidence type="ECO:0000256" key="1">
    <source>
        <dbReference type="ARBA" id="ARBA00004651"/>
    </source>
</evidence>
<accession>D9SHY3</accession>
<dbReference type="PANTHER" id="PTHR34308">
    <property type="entry name" value="COBALAMIN BIOSYNTHESIS PROTEIN CBIB"/>
    <property type="match status" value="1"/>
</dbReference>
<evidence type="ECO:0000256" key="6">
    <source>
        <dbReference type="ARBA" id="ARBA00022692"/>
    </source>
</evidence>
<dbReference type="eggNOG" id="COG1270">
    <property type="taxonomic scope" value="Bacteria"/>
</dbReference>
<keyword evidence="8 9" id="KW-0472">Membrane</keyword>
<sequence>MSLFSLIVALLFEQLKPLHTRQHLSGWLSGYLEYFQQHFNSGEYSHGKAAWWLAILPILFAATAVFWGLSYLHPILALLFNILALYLSFGFGRFSHGFTDIQQALQSGKLVEARAMLSALCGKPVDELNAEQVACVTIETSLLAALQHLFGVIVWFVIFSLSGAGGAAGALLYCAVRTLRTHWADELNEDESKFCDYACQMSVRIEWLPVRLTAATFAIVGNFEDTVYCWRSQAASWPDSETGILLASAAGASGVRLGLPVMQAGQRIERAELGVGEQTGSAALQSTIRLVWRSVLFMMLMLFMLTLASLLR</sequence>
<dbReference type="GO" id="GO:0005886">
    <property type="term" value="C:plasma membrane"/>
    <property type="evidence" value="ECO:0007669"/>
    <property type="project" value="UniProtKB-SubCell"/>
</dbReference>
<dbReference type="HOGENOM" id="CLU_054212_1_0_4"/>
<evidence type="ECO:0000256" key="8">
    <source>
        <dbReference type="ARBA" id="ARBA00023136"/>
    </source>
</evidence>
<evidence type="ECO:0000256" key="5">
    <source>
        <dbReference type="ARBA" id="ARBA00022573"/>
    </source>
</evidence>
<dbReference type="Pfam" id="PF03186">
    <property type="entry name" value="CobD_Cbib"/>
    <property type="match status" value="1"/>
</dbReference>